<reference evidence="2 3" key="1">
    <citation type="submission" date="2012-05" db="EMBL/GenBank/DDBJ databases">
        <title>Recombination and specialization in a pathogen metapopulation.</title>
        <authorList>
            <person name="Gardiner A."/>
            <person name="Kemen E."/>
            <person name="Schultz-Larsen T."/>
            <person name="MacLean D."/>
            <person name="Van Oosterhout C."/>
            <person name="Jones J.D.G."/>
        </authorList>
    </citation>
    <scope>NUCLEOTIDE SEQUENCE [LARGE SCALE GENOMIC DNA]</scope>
    <source>
        <strain evidence="2 3">Ac Nc2</strain>
    </source>
</reference>
<accession>A0A024GPB7</accession>
<protein>
    <submittedName>
        <fullName evidence="2">Uncharacterized protein</fullName>
    </submittedName>
</protein>
<comment type="caution">
    <text evidence="2">The sequence shown here is derived from an EMBL/GenBank/DDBJ whole genome shotgun (WGS) entry which is preliminary data.</text>
</comment>
<evidence type="ECO:0000313" key="2">
    <source>
        <dbReference type="EMBL" id="CCI48732.1"/>
    </source>
</evidence>
<dbReference type="EMBL" id="CAIX01000244">
    <property type="protein sequence ID" value="CCI48732.1"/>
    <property type="molecule type" value="Genomic_DNA"/>
</dbReference>
<evidence type="ECO:0000256" key="1">
    <source>
        <dbReference type="SAM" id="Coils"/>
    </source>
</evidence>
<dbReference type="AlphaFoldDB" id="A0A024GPB7"/>
<proteinExistence type="predicted"/>
<gene>
    <name evidence="2" type="ORF">BN9_099310</name>
</gene>
<evidence type="ECO:0000313" key="3">
    <source>
        <dbReference type="Proteomes" id="UP000053237"/>
    </source>
</evidence>
<keyword evidence="1" id="KW-0175">Coiled coil</keyword>
<name>A0A024GPB7_9STRA</name>
<keyword evidence="3" id="KW-1185">Reference proteome</keyword>
<dbReference type="InParanoid" id="A0A024GPB7"/>
<sequence>MSFITIRDMAQPSSKIASTRESNALVNVLAYAEKLRSELGEQNTATLSTQTSGLTILQRKQRSTCRLPYPMAAEVTAVCLQRTVSIRKTKRELQREYESLSKRLNAQFTETMFQSMPCRRHSIAPAVNKRPQKRSANCRMRLYRRDSLHATFPRKAALITNNRSHL</sequence>
<dbReference type="Proteomes" id="UP000053237">
    <property type="component" value="Unassembled WGS sequence"/>
</dbReference>
<organism evidence="2 3">
    <name type="scientific">Albugo candida</name>
    <dbReference type="NCBI Taxonomy" id="65357"/>
    <lineage>
        <taxon>Eukaryota</taxon>
        <taxon>Sar</taxon>
        <taxon>Stramenopiles</taxon>
        <taxon>Oomycota</taxon>
        <taxon>Peronosporomycetes</taxon>
        <taxon>Albuginales</taxon>
        <taxon>Albuginaceae</taxon>
        <taxon>Albugo</taxon>
    </lineage>
</organism>
<feature type="coiled-coil region" evidence="1">
    <location>
        <begin position="83"/>
        <end position="110"/>
    </location>
</feature>